<dbReference type="OrthoDB" id="1668230at2759"/>
<dbReference type="STRING" id="44941.A0A397VKG0"/>
<keyword evidence="4" id="KW-1185">Reference proteome</keyword>
<evidence type="ECO:0000259" key="2">
    <source>
        <dbReference type="PROSITE" id="PS50011"/>
    </source>
</evidence>
<keyword evidence="1" id="KW-0067">ATP-binding</keyword>
<dbReference type="PROSITE" id="PS50011">
    <property type="entry name" value="PROTEIN_KINASE_DOM"/>
    <property type="match status" value="1"/>
</dbReference>
<evidence type="ECO:0000256" key="1">
    <source>
        <dbReference type="PROSITE-ProRule" id="PRU10141"/>
    </source>
</evidence>
<proteinExistence type="predicted"/>
<reference evidence="3 4" key="1">
    <citation type="submission" date="2018-06" db="EMBL/GenBank/DDBJ databases">
        <title>Comparative genomics reveals the genomic features of Rhizophagus irregularis, R. cerebriforme, R. diaphanum and Gigaspora rosea, and their symbiotic lifestyle signature.</title>
        <authorList>
            <person name="Morin E."/>
            <person name="San Clemente H."/>
            <person name="Chen E.C.H."/>
            <person name="De La Providencia I."/>
            <person name="Hainaut M."/>
            <person name="Kuo A."/>
            <person name="Kohler A."/>
            <person name="Murat C."/>
            <person name="Tang N."/>
            <person name="Roy S."/>
            <person name="Loubradou J."/>
            <person name="Henrissat B."/>
            <person name="Grigoriev I.V."/>
            <person name="Corradi N."/>
            <person name="Roux C."/>
            <person name="Martin F.M."/>
        </authorList>
    </citation>
    <scope>NUCLEOTIDE SEQUENCE [LARGE SCALE GENOMIC DNA]</scope>
    <source>
        <strain evidence="3 4">DAOM 194757</strain>
    </source>
</reference>
<keyword evidence="3" id="KW-0808">Transferase</keyword>
<gene>
    <name evidence="3" type="ORF">C2G38_2181269</name>
</gene>
<organism evidence="3 4">
    <name type="scientific">Gigaspora rosea</name>
    <dbReference type="NCBI Taxonomy" id="44941"/>
    <lineage>
        <taxon>Eukaryota</taxon>
        <taxon>Fungi</taxon>
        <taxon>Fungi incertae sedis</taxon>
        <taxon>Mucoromycota</taxon>
        <taxon>Glomeromycotina</taxon>
        <taxon>Glomeromycetes</taxon>
        <taxon>Diversisporales</taxon>
        <taxon>Gigasporaceae</taxon>
        <taxon>Gigaspora</taxon>
    </lineage>
</organism>
<accession>A0A397VKG0</accession>
<dbReference type="GO" id="GO:0005737">
    <property type="term" value="C:cytoplasm"/>
    <property type="evidence" value="ECO:0007669"/>
    <property type="project" value="TreeGrafter"/>
</dbReference>
<feature type="binding site" evidence="1">
    <location>
        <position position="66"/>
    </location>
    <ligand>
        <name>ATP</name>
        <dbReference type="ChEBI" id="CHEBI:30616"/>
    </ligand>
</feature>
<dbReference type="InterPro" id="IPR050167">
    <property type="entry name" value="Ser_Thr_protein_kinase"/>
</dbReference>
<dbReference type="GO" id="GO:0004672">
    <property type="term" value="F:protein kinase activity"/>
    <property type="evidence" value="ECO:0007669"/>
    <property type="project" value="InterPro"/>
</dbReference>
<sequence length="411" mass="46336">MNTSNNLINLINEYLNEVRINGCLNEERIKFYEYSDFEDVRFIGEGGYGKVHRATLKSNKGIVALKSFKNNVAIEEVVKELKLHNRVGTHSNIIRLLGATKNEENFRYLSWDNKINFALQIASAVECLHAKNIVHCDLHSKNILIHQNCIKVSDFGISKRLGEVTTSSRNFGGMIPYMDPLSFGTPGNENRIFRFDKKSDVYSVGVLMWEISSGYPPFKNKHLIVPLAVEIGNGVRENPIEGTPSAYVKVFEDCWKHDPDSRPDIQQVLLSLQDLSIDGEQAINRIGPDIQQVPLSIQDLNTNDEQAINKIGPDIQQVQQVQQVLSNLQVSNTNCEQAINIQQAQQAPLSPSTNGEQAANRIRDRARIKFKHWFIHPFKTIIKNRKSRGHGAKSHLKNVASENVCQIGASQ</sequence>
<protein>
    <submittedName>
        <fullName evidence="3">Kinase-like domain-containing protein</fullName>
    </submittedName>
</protein>
<feature type="domain" description="Protein kinase" evidence="2">
    <location>
        <begin position="37"/>
        <end position="277"/>
    </location>
</feature>
<dbReference type="SUPFAM" id="SSF56112">
    <property type="entry name" value="Protein kinase-like (PK-like)"/>
    <property type="match status" value="1"/>
</dbReference>
<comment type="caution">
    <text evidence="3">The sequence shown here is derived from an EMBL/GenBank/DDBJ whole genome shotgun (WGS) entry which is preliminary data.</text>
</comment>
<dbReference type="GO" id="GO:0005524">
    <property type="term" value="F:ATP binding"/>
    <property type="evidence" value="ECO:0007669"/>
    <property type="project" value="UniProtKB-UniRule"/>
</dbReference>
<dbReference type="GO" id="GO:0007165">
    <property type="term" value="P:signal transduction"/>
    <property type="evidence" value="ECO:0007669"/>
    <property type="project" value="TreeGrafter"/>
</dbReference>
<keyword evidence="1" id="KW-0547">Nucleotide-binding</keyword>
<evidence type="ECO:0000313" key="3">
    <source>
        <dbReference type="EMBL" id="RIB19656.1"/>
    </source>
</evidence>
<dbReference type="Proteomes" id="UP000266673">
    <property type="component" value="Unassembled WGS sequence"/>
</dbReference>
<dbReference type="Gene3D" id="1.10.510.10">
    <property type="entry name" value="Transferase(Phosphotransferase) domain 1"/>
    <property type="match status" value="1"/>
</dbReference>
<dbReference type="InterPro" id="IPR001245">
    <property type="entry name" value="Ser-Thr/Tyr_kinase_cat_dom"/>
</dbReference>
<dbReference type="AlphaFoldDB" id="A0A397VKG0"/>
<dbReference type="InterPro" id="IPR017441">
    <property type="entry name" value="Protein_kinase_ATP_BS"/>
</dbReference>
<evidence type="ECO:0000313" key="4">
    <source>
        <dbReference type="Proteomes" id="UP000266673"/>
    </source>
</evidence>
<dbReference type="InterPro" id="IPR000719">
    <property type="entry name" value="Prot_kinase_dom"/>
</dbReference>
<dbReference type="InterPro" id="IPR011009">
    <property type="entry name" value="Kinase-like_dom_sf"/>
</dbReference>
<dbReference type="PROSITE" id="PS00107">
    <property type="entry name" value="PROTEIN_KINASE_ATP"/>
    <property type="match status" value="1"/>
</dbReference>
<dbReference type="EMBL" id="QKWP01000461">
    <property type="protein sequence ID" value="RIB19656.1"/>
    <property type="molecule type" value="Genomic_DNA"/>
</dbReference>
<name>A0A397VKG0_9GLOM</name>
<dbReference type="PANTHER" id="PTHR23257">
    <property type="entry name" value="SERINE-THREONINE PROTEIN KINASE"/>
    <property type="match status" value="1"/>
</dbReference>
<dbReference type="Gene3D" id="3.30.200.20">
    <property type="entry name" value="Phosphorylase Kinase, domain 1"/>
    <property type="match status" value="1"/>
</dbReference>
<dbReference type="Pfam" id="PF07714">
    <property type="entry name" value="PK_Tyr_Ser-Thr"/>
    <property type="match status" value="1"/>
</dbReference>
<keyword evidence="3" id="KW-0418">Kinase</keyword>